<feature type="domain" description="CRISPR type III-associated protein" evidence="2">
    <location>
        <begin position="32"/>
        <end position="237"/>
    </location>
</feature>
<comment type="caution">
    <text evidence="3">The sequence shown here is derived from an EMBL/GenBank/DDBJ whole genome shotgun (WGS) entry which is preliminary data.</text>
</comment>
<dbReference type="Pfam" id="PF03787">
    <property type="entry name" value="RAMPs"/>
    <property type="match status" value="1"/>
</dbReference>
<proteinExistence type="predicted"/>
<accession>A0AAV3W189</accession>
<evidence type="ECO:0000313" key="4">
    <source>
        <dbReference type="Proteomes" id="UP000325212"/>
    </source>
</evidence>
<evidence type="ECO:0000313" key="3">
    <source>
        <dbReference type="EMBL" id="GEA30791.1"/>
    </source>
</evidence>
<dbReference type="CDD" id="cd09726">
    <property type="entry name" value="RAMP_I_III"/>
    <property type="match status" value="1"/>
</dbReference>
<dbReference type="PANTHER" id="PTHR35579:SF3">
    <property type="entry name" value="CRISPR SYSTEM CMS ENDORIBONUCLEASE CSM3"/>
    <property type="match status" value="1"/>
</dbReference>
<dbReference type="EMBL" id="BJLA01000004">
    <property type="protein sequence ID" value="GEA30791.1"/>
    <property type="molecule type" value="Genomic_DNA"/>
</dbReference>
<dbReference type="Proteomes" id="UP000325212">
    <property type="component" value="Unassembled WGS sequence"/>
</dbReference>
<sequence length="289" mass="32858">MSKPYNFIPLLKTKHTERDDKKCILKGRIDLEIKVLNAMHISEDSYDMNEEEILYKKFYTIGGKYSVPGTSLKGMIRNLAEMVSNSCISPTKDEQRILPNGKEKSCSVAQRCIICDVFGAMGKKSKVKVSDFLYEENSGIVNILGLPVLRTPNVKVSSIYLNEGVLKGYKIYNHGIESILKKGNYNCECLMKNATFKGYILYEDLDEEELKLLCYSIGLAGDFNHKLGYGKPAYYGSIEMTTKDDKYVQYAKDYIADCPDDIKKNIDLLSNIYSFKNAKKTPDYEGIEY</sequence>
<name>A0AAV3W189_9CLOT</name>
<dbReference type="RefSeq" id="WP_051144941.1">
    <property type="nucleotide sequence ID" value="NZ_BJLA01000004.1"/>
</dbReference>
<keyword evidence="1" id="KW-0051">Antiviral defense</keyword>
<dbReference type="InterPro" id="IPR052216">
    <property type="entry name" value="CRISPR_Csm3_endoribonuclease"/>
</dbReference>
<organism evidence="3 4">
    <name type="scientific">Clostridium diolis</name>
    <dbReference type="NCBI Taxonomy" id="223919"/>
    <lineage>
        <taxon>Bacteria</taxon>
        <taxon>Bacillati</taxon>
        <taxon>Bacillota</taxon>
        <taxon>Clostridia</taxon>
        <taxon>Eubacteriales</taxon>
        <taxon>Clostridiaceae</taxon>
        <taxon>Clostridium</taxon>
    </lineage>
</organism>
<keyword evidence="4" id="KW-1185">Reference proteome</keyword>
<dbReference type="PANTHER" id="PTHR35579">
    <property type="entry name" value="CRISPR SYSTEM CMS ENDORIBONUCLEASE CSM3"/>
    <property type="match status" value="1"/>
</dbReference>
<reference evidence="3 4" key="1">
    <citation type="submission" date="2019-06" db="EMBL/GenBank/DDBJ databases">
        <title>Draft genome sequence of Clostridium diolis DSM 15410.</title>
        <authorList>
            <person name="Kobayashi H."/>
            <person name="Tanizawa Y."/>
            <person name="Tohno M."/>
        </authorList>
    </citation>
    <scope>NUCLEOTIDE SEQUENCE [LARGE SCALE GENOMIC DNA]</scope>
    <source>
        <strain evidence="3 4">DSM 15410</strain>
    </source>
</reference>
<protein>
    <recommendedName>
        <fullName evidence="2">CRISPR type III-associated protein domain-containing protein</fullName>
    </recommendedName>
</protein>
<dbReference type="AlphaFoldDB" id="A0AAV3W189"/>
<evidence type="ECO:0000259" key="2">
    <source>
        <dbReference type="Pfam" id="PF03787"/>
    </source>
</evidence>
<dbReference type="GO" id="GO:0051607">
    <property type="term" value="P:defense response to virus"/>
    <property type="evidence" value="ECO:0007669"/>
    <property type="project" value="UniProtKB-KW"/>
</dbReference>
<dbReference type="InterPro" id="IPR005537">
    <property type="entry name" value="RAMP_III_fam"/>
</dbReference>
<gene>
    <name evidence="3" type="ORF">CDIOL_17140</name>
</gene>
<evidence type="ECO:0000256" key="1">
    <source>
        <dbReference type="ARBA" id="ARBA00023118"/>
    </source>
</evidence>